<protein>
    <submittedName>
        <fullName evidence="1">Uncharacterized protein</fullName>
    </submittedName>
</protein>
<proteinExistence type="predicted"/>
<name>A0ACC1JGI3_9FUNG</name>
<gene>
    <name evidence="1" type="ORF">FBU59_000635</name>
</gene>
<organism evidence="1 2">
    <name type="scientific">Linderina macrospora</name>
    <dbReference type="NCBI Taxonomy" id="4868"/>
    <lineage>
        <taxon>Eukaryota</taxon>
        <taxon>Fungi</taxon>
        <taxon>Fungi incertae sedis</taxon>
        <taxon>Zoopagomycota</taxon>
        <taxon>Kickxellomycotina</taxon>
        <taxon>Kickxellomycetes</taxon>
        <taxon>Kickxellales</taxon>
        <taxon>Kickxellaceae</taxon>
        <taxon>Linderina</taxon>
    </lineage>
</organism>
<evidence type="ECO:0000313" key="1">
    <source>
        <dbReference type="EMBL" id="KAJ1950529.1"/>
    </source>
</evidence>
<sequence>MRNRAICILTLGIFRVSLGSISFAGLFLFRVYHYWLIFILKRRPTGWYLSLPIGSIATLVVAYTVAAIALPPRYGFDYIVETDECTAAYPIYYSGVGIMVVQLIAVVCLVFMARKVTPLFNEFAELVVILVSMASSFGLSIAFRWIIRGNDSRVVIGIINTSLLLVACQVYYIALLGRPVFHALVDPEQYLMFVLRKMKESNLATEYDFSRQQQSRQQQQWTAATLQKATDPSMRSTFTVDSQGVNNDSFLSYDCNPQVQMILVDSWKPGQSTIDADRRIV</sequence>
<keyword evidence="2" id="KW-1185">Reference proteome</keyword>
<evidence type="ECO:0000313" key="2">
    <source>
        <dbReference type="Proteomes" id="UP001150603"/>
    </source>
</evidence>
<dbReference type="Proteomes" id="UP001150603">
    <property type="component" value="Unassembled WGS sequence"/>
</dbReference>
<reference evidence="1" key="1">
    <citation type="submission" date="2022-07" db="EMBL/GenBank/DDBJ databases">
        <title>Phylogenomic reconstructions and comparative analyses of Kickxellomycotina fungi.</title>
        <authorList>
            <person name="Reynolds N.K."/>
            <person name="Stajich J.E."/>
            <person name="Barry K."/>
            <person name="Grigoriev I.V."/>
            <person name="Crous P."/>
            <person name="Smith M.E."/>
        </authorList>
    </citation>
    <scope>NUCLEOTIDE SEQUENCE</scope>
    <source>
        <strain evidence="1">NRRL 5244</strain>
    </source>
</reference>
<accession>A0ACC1JGI3</accession>
<dbReference type="EMBL" id="JANBPW010000186">
    <property type="protein sequence ID" value="KAJ1950529.1"/>
    <property type="molecule type" value="Genomic_DNA"/>
</dbReference>
<comment type="caution">
    <text evidence="1">The sequence shown here is derived from an EMBL/GenBank/DDBJ whole genome shotgun (WGS) entry which is preliminary data.</text>
</comment>